<name>X1NR38_9ZZZZ</name>
<protein>
    <recommendedName>
        <fullName evidence="3">ABC transmembrane type-1 domain-containing protein</fullName>
    </recommendedName>
</protein>
<feature type="non-terminal residue" evidence="2">
    <location>
        <position position="119"/>
    </location>
</feature>
<accession>X1NR38</accession>
<evidence type="ECO:0000256" key="1">
    <source>
        <dbReference type="SAM" id="Phobius"/>
    </source>
</evidence>
<keyword evidence="1" id="KW-0472">Membrane</keyword>
<comment type="caution">
    <text evidence="2">The sequence shown here is derived from an EMBL/GenBank/DDBJ whole genome shotgun (WGS) entry which is preliminary data.</text>
</comment>
<proteinExistence type="predicted"/>
<gene>
    <name evidence="2" type="ORF">S06H3_48903</name>
</gene>
<evidence type="ECO:0000313" key="2">
    <source>
        <dbReference type="EMBL" id="GAI32676.1"/>
    </source>
</evidence>
<reference evidence="2" key="1">
    <citation type="journal article" date="2014" name="Front. Microbiol.">
        <title>High frequency of phylogenetically diverse reductive dehalogenase-homologous genes in deep subseafloor sedimentary metagenomes.</title>
        <authorList>
            <person name="Kawai M."/>
            <person name="Futagami T."/>
            <person name="Toyoda A."/>
            <person name="Takaki Y."/>
            <person name="Nishi S."/>
            <person name="Hori S."/>
            <person name="Arai W."/>
            <person name="Tsubouchi T."/>
            <person name="Morono Y."/>
            <person name="Uchiyama I."/>
            <person name="Ito T."/>
            <person name="Fujiyama A."/>
            <person name="Inagaki F."/>
            <person name="Takami H."/>
        </authorList>
    </citation>
    <scope>NUCLEOTIDE SEQUENCE</scope>
    <source>
        <strain evidence="2">Expedition CK06-06</strain>
    </source>
</reference>
<evidence type="ECO:0008006" key="3">
    <source>
        <dbReference type="Google" id="ProtNLM"/>
    </source>
</evidence>
<feature type="transmembrane region" description="Helical" evidence="1">
    <location>
        <begin position="7"/>
        <end position="36"/>
    </location>
</feature>
<dbReference type="AlphaFoldDB" id="X1NR38"/>
<organism evidence="2">
    <name type="scientific">marine sediment metagenome</name>
    <dbReference type="NCBI Taxonomy" id="412755"/>
    <lineage>
        <taxon>unclassified sequences</taxon>
        <taxon>metagenomes</taxon>
        <taxon>ecological metagenomes</taxon>
    </lineage>
</organism>
<feature type="transmembrane region" description="Helical" evidence="1">
    <location>
        <begin position="66"/>
        <end position="88"/>
    </location>
</feature>
<dbReference type="EMBL" id="BARV01030832">
    <property type="protein sequence ID" value="GAI32676.1"/>
    <property type="molecule type" value="Genomic_DNA"/>
</dbReference>
<keyword evidence="1" id="KW-0812">Transmembrane</keyword>
<sequence length="119" mass="13162">MVKALRILAGIILSAILLGLMFGYLSSALFVVLYTLNFDVHQVGLLRTFEYARYYWTDHAVRWRLVASWSIAGLIVAAPIIGMVALLIRKLLAGEKLFGDAKWATPEEVQQAGLLGVRG</sequence>
<keyword evidence="1" id="KW-1133">Transmembrane helix</keyword>